<proteinExistence type="inferred from homology"/>
<feature type="compositionally biased region" description="Basic residues" evidence="10">
    <location>
        <begin position="544"/>
        <end position="558"/>
    </location>
</feature>
<comment type="function">
    <text evidence="9">Component of the signal recognition particle (SRP) complex, a ribonucleoprotein complex that mediates the cotranslational targeting of secretory and membrane proteins to the endoplasmic reticulum (ER).</text>
</comment>
<keyword evidence="5 9" id="KW-0963">Cytoplasm</keyword>
<dbReference type="GO" id="GO:0006614">
    <property type="term" value="P:SRP-dependent cotranslational protein targeting to membrane"/>
    <property type="evidence" value="ECO:0000318"/>
    <property type="project" value="GO_Central"/>
</dbReference>
<dbReference type="InterPro" id="IPR013699">
    <property type="entry name" value="Signal_recog_part_SRP72_RNA-bd"/>
</dbReference>
<protein>
    <recommendedName>
        <fullName evidence="4 9">Signal recognition particle subunit SRP72</fullName>
    </recommendedName>
</protein>
<feature type="compositionally biased region" description="Basic residues" evidence="10">
    <location>
        <begin position="513"/>
        <end position="526"/>
    </location>
</feature>
<dbReference type="VEuPathDB" id="TrichDB:TVAG_039020"/>
<dbReference type="InterPro" id="IPR026270">
    <property type="entry name" value="SRP72"/>
</dbReference>
<feature type="compositionally biased region" description="Basic residues" evidence="10">
    <location>
        <begin position="581"/>
        <end position="590"/>
    </location>
</feature>
<reference evidence="12" key="2">
    <citation type="journal article" date="2007" name="Science">
        <title>Draft genome sequence of the sexually transmitted pathogen Trichomonas vaginalis.</title>
        <authorList>
            <person name="Carlton J.M."/>
            <person name="Hirt R.P."/>
            <person name="Silva J.C."/>
            <person name="Delcher A.L."/>
            <person name="Schatz M."/>
            <person name="Zhao Q."/>
            <person name="Wortman J.R."/>
            <person name="Bidwell S.L."/>
            <person name="Alsmark U.C.M."/>
            <person name="Besteiro S."/>
            <person name="Sicheritz-Ponten T."/>
            <person name="Noel C.J."/>
            <person name="Dacks J.B."/>
            <person name="Foster P.G."/>
            <person name="Simillion C."/>
            <person name="Van de Peer Y."/>
            <person name="Miranda-Saavedra D."/>
            <person name="Barton G.J."/>
            <person name="Westrop G.D."/>
            <person name="Mueller S."/>
            <person name="Dessi D."/>
            <person name="Fiori P.L."/>
            <person name="Ren Q."/>
            <person name="Paulsen I."/>
            <person name="Zhang H."/>
            <person name="Bastida-Corcuera F.D."/>
            <person name="Simoes-Barbosa A."/>
            <person name="Brown M.T."/>
            <person name="Hayes R.D."/>
            <person name="Mukherjee M."/>
            <person name="Okumura C.Y."/>
            <person name="Schneider R."/>
            <person name="Smith A.J."/>
            <person name="Vanacova S."/>
            <person name="Villalvazo M."/>
            <person name="Haas B.J."/>
            <person name="Pertea M."/>
            <person name="Feldblyum T.V."/>
            <person name="Utterback T.R."/>
            <person name="Shu C.L."/>
            <person name="Osoegawa K."/>
            <person name="de Jong P.J."/>
            <person name="Hrdy I."/>
            <person name="Horvathova L."/>
            <person name="Zubacova Z."/>
            <person name="Dolezal P."/>
            <person name="Malik S.B."/>
            <person name="Logsdon J.M. Jr."/>
            <person name="Henze K."/>
            <person name="Gupta A."/>
            <person name="Wang C.C."/>
            <person name="Dunne R.L."/>
            <person name="Upcroft J.A."/>
            <person name="Upcroft P."/>
            <person name="White O."/>
            <person name="Salzberg S.L."/>
            <person name="Tang P."/>
            <person name="Chiu C.-H."/>
            <person name="Lee Y.-S."/>
            <person name="Embley T.M."/>
            <person name="Coombs G.H."/>
            <person name="Mottram J.C."/>
            <person name="Tachezy J."/>
            <person name="Fraser-Liggett C.M."/>
            <person name="Johnson P.J."/>
        </authorList>
    </citation>
    <scope>NUCLEOTIDE SEQUENCE [LARGE SCALE GENOMIC DNA]</scope>
    <source>
        <strain evidence="12">G3</strain>
    </source>
</reference>
<dbReference type="OMA" id="LSEDSXD"/>
<dbReference type="Pfam" id="PF17004">
    <property type="entry name" value="SRP_TPR_like"/>
    <property type="match status" value="1"/>
</dbReference>
<dbReference type="SMR" id="A2E5L3"/>
<dbReference type="PIRSF" id="PIRSF038922">
    <property type="entry name" value="SRP72"/>
    <property type="match status" value="1"/>
</dbReference>
<evidence type="ECO:0000256" key="3">
    <source>
        <dbReference type="ARBA" id="ARBA00007676"/>
    </source>
</evidence>
<dbReference type="eggNOG" id="KOG2376">
    <property type="taxonomic scope" value="Eukaryota"/>
</dbReference>
<evidence type="ECO:0000256" key="1">
    <source>
        <dbReference type="ARBA" id="ARBA00004240"/>
    </source>
</evidence>
<evidence type="ECO:0000256" key="2">
    <source>
        <dbReference type="ARBA" id="ARBA00004496"/>
    </source>
</evidence>
<dbReference type="KEGG" id="tva:4770015"/>
<dbReference type="STRING" id="5722.A2E5L3"/>
<dbReference type="Gene3D" id="1.25.40.10">
    <property type="entry name" value="Tetratricopeptide repeat domain"/>
    <property type="match status" value="1"/>
</dbReference>
<dbReference type="VEuPathDB" id="TrichDB:TVAGG3_0240120"/>
<comment type="similarity">
    <text evidence="3 9">Belongs to the SRP72 family.</text>
</comment>
<feature type="compositionally biased region" description="Basic and acidic residues" evidence="10">
    <location>
        <begin position="532"/>
        <end position="543"/>
    </location>
</feature>
<accession>A2E5L3</accession>
<dbReference type="AlphaFoldDB" id="A2E5L3"/>
<evidence type="ECO:0000313" key="13">
    <source>
        <dbReference type="Proteomes" id="UP000001542"/>
    </source>
</evidence>
<dbReference type="GO" id="GO:0008312">
    <property type="term" value="F:7S RNA binding"/>
    <property type="evidence" value="ECO:0000318"/>
    <property type="project" value="GO_Central"/>
</dbReference>
<keyword evidence="6" id="KW-0256">Endoplasmic reticulum</keyword>
<evidence type="ECO:0000313" key="12">
    <source>
        <dbReference type="EMBL" id="EAY12054.1"/>
    </source>
</evidence>
<dbReference type="InterPro" id="IPR011990">
    <property type="entry name" value="TPR-like_helical_dom_sf"/>
</dbReference>
<dbReference type="InterPro" id="IPR031545">
    <property type="entry name" value="SRP72_TPR-like"/>
</dbReference>
<keyword evidence="8 9" id="KW-0687">Ribonucleoprotein</keyword>
<dbReference type="GO" id="GO:0005783">
    <property type="term" value="C:endoplasmic reticulum"/>
    <property type="evidence" value="ECO:0007669"/>
    <property type="project" value="UniProtKB-SubCell"/>
</dbReference>
<comment type="subcellular location">
    <subcellularLocation>
        <location evidence="2 9">Cytoplasm</location>
    </subcellularLocation>
    <subcellularLocation>
        <location evidence="1">Endoplasmic reticulum</location>
    </subcellularLocation>
</comment>
<organism evidence="12 13">
    <name type="scientific">Trichomonas vaginalis (strain ATCC PRA-98 / G3)</name>
    <dbReference type="NCBI Taxonomy" id="412133"/>
    <lineage>
        <taxon>Eukaryota</taxon>
        <taxon>Metamonada</taxon>
        <taxon>Parabasalia</taxon>
        <taxon>Trichomonadida</taxon>
        <taxon>Trichomonadidae</taxon>
        <taxon>Trichomonas</taxon>
    </lineage>
</organism>
<dbReference type="GO" id="GO:0005786">
    <property type="term" value="C:signal recognition particle, endoplasmic reticulum targeting"/>
    <property type="evidence" value="ECO:0000318"/>
    <property type="project" value="GO_Central"/>
</dbReference>
<evidence type="ECO:0000256" key="8">
    <source>
        <dbReference type="ARBA" id="ARBA00023274"/>
    </source>
</evidence>
<dbReference type="Pfam" id="PF08492">
    <property type="entry name" value="SRP72"/>
    <property type="match status" value="1"/>
</dbReference>
<evidence type="ECO:0000256" key="5">
    <source>
        <dbReference type="ARBA" id="ARBA00022490"/>
    </source>
</evidence>
<keyword evidence="7 9" id="KW-0733">Signal recognition particle</keyword>
<evidence type="ECO:0000259" key="11">
    <source>
        <dbReference type="Pfam" id="PF08492"/>
    </source>
</evidence>
<dbReference type="EMBL" id="DS113308">
    <property type="protein sequence ID" value="EAY12054.1"/>
    <property type="molecule type" value="Genomic_DNA"/>
</dbReference>
<dbReference type="InParanoid" id="A2E5L3"/>
<gene>
    <name evidence="12" type="ORF">TVAG_039020</name>
</gene>
<dbReference type="PANTHER" id="PTHR14094">
    <property type="entry name" value="SIGNAL RECOGNITION PARTICLE 72"/>
    <property type="match status" value="1"/>
</dbReference>
<name>A2E5L3_TRIV3</name>
<evidence type="ECO:0000256" key="7">
    <source>
        <dbReference type="ARBA" id="ARBA00023135"/>
    </source>
</evidence>
<keyword evidence="13" id="KW-1185">Reference proteome</keyword>
<evidence type="ECO:0000256" key="4">
    <source>
        <dbReference type="ARBA" id="ARBA00018350"/>
    </source>
</evidence>
<feature type="region of interest" description="Disordered" evidence="10">
    <location>
        <begin position="484"/>
        <end position="590"/>
    </location>
</feature>
<reference evidence="12" key="1">
    <citation type="submission" date="2006-10" db="EMBL/GenBank/DDBJ databases">
        <authorList>
            <person name="Amadeo P."/>
            <person name="Zhao Q."/>
            <person name="Wortman J."/>
            <person name="Fraser-Liggett C."/>
            <person name="Carlton J."/>
        </authorList>
    </citation>
    <scope>NUCLEOTIDE SEQUENCE</scope>
    <source>
        <strain evidence="12">G3</strain>
    </source>
</reference>
<sequence>MTDQRAKEYFDQLQTAIDEERTSDIIDISTQILNFMPGDFELLLCRGIANLQEGEYEDAWNDIKGLKGCEFEKAYCLYKLERFQEAIEIYNKVSNDMKNEERFIHLAAQILFRLDKGAEVLKLYENLPKDDDNYEDVLVNISAACAISHNSSVALSKVTEDSQAEQIYNTTIALIEDGQKDKAIEFVERGYAMIEKKDSLIGQLFDILRSIIPSIPAGSDFDPAKVLLALAENENANKYARTVAACDYVAINPDDRANHKKFRHLYSDVVTNGIRKTEVEGFLVNQFVLAHMFGETKKTQGIAGEAAKLTVIDPLIAEAFARTVDPTKATKTQYSDLFSAQAKIQESKYVEAAQILAASSFAKEPRTIAVIAELYIAGKDEDAAIAFLKKNESDNADYLEFACRFALKHNHPQDAAKWANTLTKATGNAPWSVALLATSYATIDLEMAERYANRLKASGISDAEADNLEKATLVDKLTTRANDNAEPTTAFDKVMAKPKGKRDLESMSEEKRKAIKDKHRRRRRLQLPRNYDPNRKPDPERWIRKSQRAANRNRRKAKAPVAKTAGLGGKVIEAPKNPNQNKKKGKKHRW</sequence>
<feature type="compositionally biased region" description="Basic and acidic residues" evidence="10">
    <location>
        <begin position="501"/>
        <end position="512"/>
    </location>
</feature>
<dbReference type="RefSeq" id="XP_001324277.1">
    <property type="nucleotide sequence ID" value="XM_001324242.1"/>
</dbReference>
<evidence type="ECO:0000256" key="9">
    <source>
        <dbReference type="PIRNR" id="PIRNR038922"/>
    </source>
</evidence>
<evidence type="ECO:0000256" key="10">
    <source>
        <dbReference type="SAM" id="MobiDB-lite"/>
    </source>
</evidence>
<evidence type="ECO:0000256" key="6">
    <source>
        <dbReference type="ARBA" id="ARBA00022824"/>
    </source>
</evidence>
<dbReference type="PANTHER" id="PTHR14094:SF9">
    <property type="entry name" value="SIGNAL RECOGNITION PARTICLE SUBUNIT SRP72"/>
    <property type="match status" value="1"/>
</dbReference>
<dbReference type="FunFam" id="1.25.40.10:FF:000512">
    <property type="entry name" value="Signal recognition particle subunit SRP72"/>
    <property type="match status" value="1"/>
</dbReference>
<dbReference type="Proteomes" id="UP000001542">
    <property type="component" value="Unassembled WGS sequence"/>
</dbReference>
<feature type="domain" description="Signal recognition particle SRP72 subunit RNA-binding" evidence="11">
    <location>
        <begin position="500"/>
        <end position="550"/>
    </location>
</feature>
<dbReference type="SUPFAM" id="SSF48452">
    <property type="entry name" value="TPR-like"/>
    <property type="match status" value="1"/>
</dbReference>
<dbReference type="OrthoDB" id="5421607at2759"/>